<evidence type="ECO:0000313" key="2">
    <source>
        <dbReference type="Proteomes" id="UP000015453"/>
    </source>
</evidence>
<feature type="non-terminal residue" evidence="1">
    <location>
        <position position="189"/>
    </location>
</feature>
<name>S8DLV6_9LAMI</name>
<comment type="caution">
    <text evidence="1">The sequence shown here is derived from an EMBL/GenBank/DDBJ whole genome shotgun (WGS) entry which is preliminary data.</text>
</comment>
<dbReference type="EMBL" id="AUSU01007457">
    <property type="protein sequence ID" value="EPS60587.1"/>
    <property type="molecule type" value="Genomic_DNA"/>
</dbReference>
<dbReference type="AlphaFoldDB" id="S8DLV6"/>
<sequence length="189" mass="21579">ASRTETVKSVYDKMLNSIKEKKTAPPNAWLWDFIAKCSSKEDIELLFDMLQKLRIFRLSSLRIHENFNTALCREVTKACVRVGAIEYGKKAALWRHNAFGLTPDIGSTHHLLLYSKQLNDVNLLVEVMKLVKKNELTIQAGSADIVFSICSGADRWDLMTKYGKRFVLSGIKLRQSSFDMWMEFAAKKG</sequence>
<proteinExistence type="predicted"/>
<dbReference type="PANTHER" id="PTHR47604:SF1">
    <property type="entry name" value="ADENYLYL CYCLASE"/>
    <property type="match status" value="1"/>
</dbReference>
<accession>S8DLV6</accession>
<keyword evidence="2" id="KW-1185">Reference proteome</keyword>
<organism evidence="1 2">
    <name type="scientific">Genlisea aurea</name>
    <dbReference type="NCBI Taxonomy" id="192259"/>
    <lineage>
        <taxon>Eukaryota</taxon>
        <taxon>Viridiplantae</taxon>
        <taxon>Streptophyta</taxon>
        <taxon>Embryophyta</taxon>
        <taxon>Tracheophyta</taxon>
        <taxon>Spermatophyta</taxon>
        <taxon>Magnoliopsida</taxon>
        <taxon>eudicotyledons</taxon>
        <taxon>Gunneridae</taxon>
        <taxon>Pentapetalae</taxon>
        <taxon>asterids</taxon>
        <taxon>lamiids</taxon>
        <taxon>Lamiales</taxon>
        <taxon>Lentibulariaceae</taxon>
        <taxon>Genlisea</taxon>
    </lineage>
</organism>
<protein>
    <submittedName>
        <fullName evidence="1">Adenylyl cyclase</fullName>
    </submittedName>
</protein>
<dbReference type="OrthoDB" id="2016320at2759"/>
<dbReference type="Proteomes" id="UP000015453">
    <property type="component" value="Unassembled WGS sequence"/>
</dbReference>
<dbReference type="PANTHER" id="PTHR47604">
    <property type="entry name" value="ADENYLYL CYCLASE"/>
    <property type="match status" value="1"/>
</dbReference>
<evidence type="ECO:0000313" key="1">
    <source>
        <dbReference type="EMBL" id="EPS60587.1"/>
    </source>
</evidence>
<reference evidence="1 2" key="1">
    <citation type="journal article" date="2013" name="BMC Genomics">
        <title>The miniature genome of a carnivorous plant Genlisea aurea contains a low number of genes and short non-coding sequences.</title>
        <authorList>
            <person name="Leushkin E.V."/>
            <person name="Sutormin R.A."/>
            <person name="Nabieva E.R."/>
            <person name="Penin A.A."/>
            <person name="Kondrashov A.S."/>
            <person name="Logacheva M.D."/>
        </authorList>
    </citation>
    <scope>NUCLEOTIDE SEQUENCE [LARGE SCALE GENOMIC DNA]</scope>
</reference>
<feature type="non-terminal residue" evidence="1">
    <location>
        <position position="1"/>
    </location>
</feature>
<gene>
    <name evidence="1" type="ORF">M569_14217</name>
</gene>